<protein>
    <submittedName>
        <fullName evidence="2">Tripartite tricarboxylate transporter substrate binding protein</fullName>
    </submittedName>
</protein>
<dbReference type="PIRSF" id="PIRSF017082">
    <property type="entry name" value="YflP"/>
    <property type="match status" value="1"/>
</dbReference>
<sequence length="329" mass="34612">MKTSRSQWIRGVAAGLLALAFGAGAFAQGAYPNRPIKLIVPWTTAGTVDISARMLAERLSAKLGQPVVVDNRAGATGQIGSQAVARSPADGYTLLVMSATVHSVSPNIQKTFPFDPIDDFTPVSEIVRFPYALVVSSNSPYQSVADLVAAAKKAPGTISYGSFGPASAPYLITEMLALASGTKLLHVPYKGAAPAITDVMAGHIHFFIDSLPSPLSQVRGGKLRALAVTTSQRSTVLPNVPTLAETLPGFEAIAWLGIAAPPQTPRDVVAKLHAALQQIAAEPEYGAKLRDIGLEPTASASPEQFRTFLQGQKAHWAKVIKDANIPLSD</sequence>
<dbReference type="InterPro" id="IPR006311">
    <property type="entry name" value="TAT_signal"/>
</dbReference>
<dbReference type="PANTHER" id="PTHR42928:SF5">
    <property type="entry name" value="BLR1237 PROTEIN"/>
    <property type="match status" value="1"/>
</dbReference>
<keyword evidence="3" id="KW-1185">Reference proteome</keyword>
<dbReference type="PROSITE" id="PS51318">
    <property type="entry name" value="TAT"/>
    <property type="match status" value="1"/>
</dbReference>
<evidence type="ECO:0000256" key="1">
    <source>
        <dbReference type="ARBA" id="ARBA00006987"/>
    </source>
</evidence>
<organism evidence="2 3">
    <name type="scientific">Ramlibacter albus</name>
    <dbReference type="NCBI Taxonomy" id="2079448"/>
    <lineage>
        <taxon>Bacteria</taxon>
        <taxon>Pseudomonadati</taxon>
        <taxon>Pseudomonadota</taxon>
        <taxon>Betaproteobacteria</taxon>
        <taxon>Burkholderiales</taxon>
        <taxon>Comamonadaceae</taxon>
        <taxon>Ramlibacter</taxon>
    </lineage>
</organism>
<name>A0A923MD79_9BURK</name>
<evidence type="ECO:0000313" key="2">
    <source>
        <dbReference type="EMBL" id="MBC5767860.1"/>
    </source>
</evidence>
<dbReference type="SUPFAM" id="SSF53850">
    <property type="entry name" value="Periplasmic binding protein-like II"/>
    <property type="match status" value="1"/>
</dbReference>
<dbReference type="Gene3D" id="3.40.190.150">
    <property type="entry name" value="Bordetella uptake gene, domain 1"/>
    <property type="match status" value="1"/>
</dbReference>
<reference evidence="2" key="1">
    <citation type="submission" date="2020-08" db="EMBL/GenBank/DDBJ databases">
        <title>Ramlibacter sp. GTP1 16S ribosomal RNA gene genome sequencing and assembly.</title>
        <authorList>
            <person name="Kang M."/>
        </authorList>
    </citation>
    <scope>NUCLEOTIDE SEQUENCE</scope>
    <source>
        <strain evidence="2">GTP1</strain>
    </source>
</reference>
<accession>A0A923MD79</accession>
<dbReference type="RefSeq" id="WP_187084348.1">
    <property type="nucleotide sequence ID" value="NZ_JACORU010000013.1"/>
</dbReference>
<dbReference type="Proteomes" id="UP000596827">
    <property type="component" value="Unassembled WGS sequence"/>
</dbReference>
<comment type="caution">
    <text evidence="2">The sequence shown here is derived from an EMBL/GenBank/DDBJ whole genome shotgun (WGS) entry which is preliminary data.</text>
</comment>
<gene>
    <name evidence="2" type="ORF">H8R02_25585</name>
</gene>
<dbReference type="InterPro" id="IPR042100">
    <property type="entry name" value="Bug_dom1"/>
</dbReference>
<proteinExistence type="inferred from homology"/>
<dbReference type="PANTHER" id="PTHR42928">
    <property type="entry name" value="TRICARBOXYLATE-BINDING PROTEIN"/>
    <property type="match status" value="1"/>
</dbReference>
<dbReference type="AlphaFoldDB" id="A0A923MD79"/>
<comment type="similarity">
    <text evidence="1">Belongs to the UPF0065 (bug) family.</text>
</comment>
<dbReference type="EMBL" id="JACORU010000013">
    <property type="protein sequence ID" value="MBC5767860.1"/>
    <property type="molecule type" value="Genomic_DNA"/>
</dbReference>
<dbReference type="CDD" id="cd13578">
    <property type="entry name" value="PBP2_Bug27"/>
    <property type="match status" value="1"/>
</dbReference>
<dbReference type="Gene3D" id="3.40.190.10">
    <property type="entry name" value="Periplasmic binding protein-like II"/>
    <property type="match status" value="1"/>
</dbReference>
<dbReference type="InterPro" id="IPR005064">
    <property type="entry name" value="BUG"/>
</dbReference>
<evidence type="ECO:0000313" key="3">
    <source>
        <dbReference type="Proteomes" id="UP000596827"/>
    </source>
</evidence>
<dbReference type="Pfam" id="PF03401">
    <property type="entry name" value="TctC"/>
    <property type="match status" value="1"/>
</dbReference>